<keyword evidence="4" id="KW-1185">Reference proteome</keyword>
<accession>M5RUB9</accession>
<dbReference type="GO" id="GO:0005975">
    <property type="term" value="P:carbohydrate metabolic process"/>
    <property type="evidence" value="ECO:0007669"/>
    <property type="project" value="InterPro"/>
</dbReference>
<evidence type="ECO:0000313" key="4">
    <source>
        <dbReference type="Proteomes" id="UP000011991"/>
    </source>
</evidence>
<evidence type="ECO:0000259" key="2">
    <source>
        <dbReference type="Pfam" id="PF22124"/>
    </source>
</evidence>
<dbReference type="InterPro" id="IPR016518">
    <property type="entry name" value="Alpha-L-fucosidase"/>
</dbReference>
<evidence type="ECO:0000313" key="3">
    <source>
        <dbReference type="EMBL" id="EMI22885.1"/>
    </source>
</evidence>
<dbReference type="PIRSF" id="PIRSF007663">
    <property type="entry name" value="UCP007663"/>
    <property type="match status" value="1"/>
</dbReference>
<dbReference type="InterPro" id="IPR012341">
    <property type="entry name" value="6hp_glycosidase-like_sf"/>
</dbReference>
<feature type="domain" description="Glycosyl hydrolase family 95 catalytic" evidence="2">
    <location>
        <begin position="314"/>
        <end position="716"/>
    </location>
</feature>
<name>M5RUB9_9BACT</name>
<organism evidence="3 4">
    <name type="scientific">Rhodopirellula maiorica SM1</name>
    <dbReference type="NCBI Taxonomy" id="1265738"/>
    <lineage>
        <taxon>Bacteria</taxon>
        <taxon>Pseudomonadati</taxon>
        <taxon>Planctomycetota</taxon>
        <taxon>Planctomycetia</taxon>
        <taxon>Pirellulales</taxon>
        <taxon>Pirellulaceae</taxon>
        <taxon>Novipirellula</taxon>
    </lineage>
</organism>
<comment type="caution">
    <text evidence="3">The sequence shown here is derived from an EMBL/GenBank/DDBJ whole genome shotgun (WGS) entry which is preliminary data.</text>
</comment>
<dbReference type="GO" id="GO:0004560">
    <property type="term" value="F:alpha-L-fucosidase activity"/>
    <property type="evidence" value="ECO:0007669"/>
    <property type="project" value="InterPro"/>
</dbReference>
<evidence type="ECO:0000259" key="1">
    <source>
        <dbReference type="Pfam" id="PF14498"/>
    </source>
</evidence>
<dbReference type="PATRIC" id="fig|1265738.3.peg.223"/>
<dbReference type="InterPro" id="IPR054363">
    <property type="entry name" value="GH95_cat"/>
</dbReference>
<gene>
    <name evidence="3" type="ORF">RMSM_00215</name>
</gene>
<feature type="domain" description="Glycosyl hydrolase family 95 N-terminal" evidence="1">
    <location>
        <begin position="28"/>
        <end position="290"/>
    </location>
</feature>
<dbReference type="Proteomes" id="UP000011991">
    <property type="component" value="Unassembled WGS sequence"/>
</dbReference>
<dbReference type="PANTHER" id="PTHR31084:SF0">
    <property type="entry name" value="ALPHA-L-FUCOSIDASE 2"/>
    <property type="match status" value="1"/>
</dbReference>
<reference evidence="3 4" key="1">
    <citation type="journal article" date="2013" name="Mar. Genomics">
        <title>Expression of sulfatases in Rhodopirellula baltica and the diversity of sulfatases in the genus Rhodopirellula.</title>
        <authorList>
            <person name="Wegner C.E."/>
            <person name="Richter-Heitmann T."/>
            <person name="Klindworth A."/>
            <person name="Klockow C."/>
            <person name="Richter M."/>
            <person name="Achstetter T."/>
            <person name="Glockner F.O."/>
            <person name="Harder J."/>
        </authorList>
    </citation>
    <scope>NUCLEOTIDE SEQUENCE [LARGE SCALE GENOMIC DNA]</scope>
    <source>
        <strain evidence="3 4">SM1</strain>
    </source>
</reference>
<dbReference type="Pfam" id="PF22124">
    <property type="entry name" value="Glyco_hydro_95_cat"/>
    <property type="match status" value="1"/>
</dbReference>
<protein>
    <submittedName>
        <fullName evidence="3">Alpha-L-fucosidase</fullName>
    </submittedName>
</protein>
<dbReference type="Pfam" id="PF14498">
    <property type="entry name" value="Glyco_hyd_65N_2"/>
    <property type="match status" value="1"/>
</dbReference>
<dbReference type="SUPFAM" id="SSF48208">
    <property type="entry name" value="Six-hairpin glycosidases"/>
    <property type="match status" value="1"/>
</dbReference>
<dbReference type="InterPro" id="IPR027414">
    <property type="entry name" value="GH95_N_dom"/>
</dbReference>
<dbReference type="InterPro" id="IPR008928">
    <property type="entry name" value="6-hairpin_glycosidase_sf"/>
</dbReference>
<dbReference type="AlphaFoldDB" id="M5RUB9"/>
<dbReference type="EMBL" id="ANOG01000025">
    <property type="protein sequence ID" value="EMI22885.1"/>
    <property type="molecule type" value="Genomic_DNA"/>
</dbReference>
<dbReference type="Gene3D" id="1.50.10.10">
    <property type="match status" value="1"/>
</dbReference>
<sequence length="817" mass="91468">MALLTICTTCIAQNCNAQINRPLNSNFSDTPATAWQDALVSGNGKMGILVYGDPQHEKIIFNHEMLYEFIGTEDIEPADIADVIPQVKELIKQQKYREAETLALKRAFEKGHPDILWTDPYHPACVMNIEQTFAGDVAEYRRSTGYTDGEIVVQWSANDTDYQRKSVVSRPANVIATHITASTAASVNVTIDLDQQAVATKIRGAKEKQNNITRNLKTLFPEKFSELNYPLVEPFEKKAEQNWLTFCVQYQIYDRGYDVIVHVRNDGGTLSDQGNVISISAADNVEILAEVIPTDPASNTQIATSKKRIADLASYDELLTAHTAVHNEMFKRVRLHLDKTGFEDGSNETLIQTQKSQERINPYLLEKIFNMGVYGLISSSGDNPPNLMGIWNGAWRPEWSGDFTLDANLNLQISAAAQANLPEAIDSYMTMLERIAPDWEINAKNLFGCRGYLAGTRTSGRRGLHTHFGKWPGNHWTAAAAWLLSPCYEHYQCSGDKAFMVDRLLPMMEKAALFYEDFLNTYDSNGKFLIAPSYSPENHPSNTDSAVVANATMDISAIRELLTNLITVSNELDRNQDKIETWQTILAKLPPYVTNEDGALQEWSHPNIQDQYNHRHVSHLYLAWPSLELTPENAKLFEAARVAIAKRGRGNGSAHGLAHTALIGTRLKQPELVYGNLLFLMQGNYFYRSLFTSHNPGVIYNSDALHSIPSVIMEMLVYSRPGVIEFLPACSDKLPKGSIQGVMCRTQARVDSLRWDFPRRELTAVVTSKKAQTIQIQLRRNVTAATVSGNSVLPESDTITVDFKAGETKPIKLQWKD</sequence>
<proteinExistence type="predicted"/>
<dbReference type="PANTHER" id="PTHR31084">
    <property type="entry name" value="ALPHA-L-FUCOSIDASE 2"/>
    <property type="match status" value="1"/>
</dbReference>